<keyword evidence="3" id="KW-1185">Reference proteome</keyword>
<evidence type="ECO:0000259" key="1">
    <source>
        <dbReference type="SMART" id="SM01235"/>
    </source>
</evidence>
<dbReference type="InterPro" id="IPR025992">
    <property type="entry name" value="Haem-bd"/>
</dbReference>
<dbReference type="EMBL" id="JAERQJ010000001">
    <property type="protein sequence ID" value="MBL0682806.1"/>
    <property type="molecule type" value="Genomic_DNA"/>
</dbReference>
<feature type="domain" description="Haem-binding" evidence="1">
    <location>
        <begin position="10"/>
        <end position="146"/>
    </location>
</feature>
<evidence type="ECO:0000313" key="2">
    <source>
        <dbReference type="EMBL" id="MBL0682806.1"/>
    </source>
</evidence>
<proteinExistence type="predicted"/>
<dbReference type="AlphaFoldDB" id="A0A936ZV79"/>
<comment type="caution">
    <text evidence="2">The sequence shown here is derived from an EMBL/GenBank/DDBJ whole genome shotgun (WGS) entry which is preliminary data.</text>
</comment>
<organism evidence="2 3">
    <name type="scientific">Aquimarina mytili</name>
    <dbReference type="NCBI Taxonomy" id="874423"/>
    <lineage>
        <taxon>Bacteria</taxon>
        <taxon>Pseudomonadati</taxon>
        <taxon>Bacteroidota</taxon>
        <taxon>Flavobacteriia</taxon>
        <taxon>Flavobacteriales</taxon>
        <taxon>Flavobacteriaceae</taxon>
        <taxon>Aquimarina</taxon>
    </lineage>
</organism>
<dbReference type="Proteomes" id="UP000651057">
    <property type="component" value="Unassembled WGS sequence"/>
</dbReference>
<sequence>MLTKIKNFFIVLLLVLVISQFLRPEKNEASYDSITAFEEATLVSSDVKTILENNCYDCHTNSTRYPLHMEVSPVSHWMAYHIEEGKEHFNISEWESYTIEEKDHKLEEFIEEIRMMKMPLKPYTWINGELSSQDREKLIKWAKETRIKIKEKPLDSLPKAESDTIVVDSVKVDSIK</sequence>
<accession>A0A936ZV79</accession>
<dbReference type="SMART" id="SM01235">
    <property type="entry name" value="Haem_bd"/>
    <property type="match status" value="1"/>
</dbReference>
<evidence type="ECO:0000313" key="3">
    <source>
        <dbReference type="Proteomes" id="UP000651057"/>
    </source>
</evidence>
<dbReference type="RefSeq" id="WP_201917124.1">
    <property type="nucleotide sequence ID" value="NZ_BAABAX010000021.1"/>
</dbReference>
<protein>
    <submittedName>
        <fullName evidence="2">Heme-binding domain-containing protein</fullName>
    </submittedName>
</protein>
<gene>
    <name evidence="2" type="ORF">JJQ60_04705</name>
</gene>
<dbReference type="Pfam" id="PF14376">
    <property type="entry name" value="Haem_bd"/>
    <property type="match status" value="1"/>
</dbReference>
<reference evidence="2" key="1">
    <citation type="submission" date="2021-01" db="EMBL/GenBank/DDBJ databases">
        <authorList>
            <person name="Zhong Y.L."/>
        </authorList>
    </citation>
    <scope>NUCLEOTIDE SEQUENCE</scope>
    <source>
        <strain evidence="2">KCTC 23302</strain>
    </source>
</reference>
<name>A0A936ZV79_9FLAO</name>